<accession>A0A2I0KIA8</accession>
<evidence type="ECO:0000313" key="2">
    <source>
        <dbReference type="EMBL" id="PKI68040.1"/>
    </source>
</evidence>
<feature type="region of interest" description="Disordered" evidence="1">
    <location>
        <begin position="28"/>
        <end position="47"/>
    </location>
</feature>
<name>A0A2I0KIA8_PUNGR</name>
<evidence type="ECO:0000256" key="1">
    <source>
        <dbReference type="SAM" id="MobiDB-lite"/>
    </source>
</evidence>
<reference evidence="2 3" key="1">
    <citation type="submission" date="2017-11" db="EMBL/GenBank/DDBJ databases">
        <title>De-novo sequencing of pomegranate (Punica granatum L.) genome.</title>
        <authorList>
            <person name="Akparov Z."/>
            <person name="Amiraslanov A."/>
            <person name="Hajiyeva S."/>
            <person name="Abbasov M."/>
            <person name="Kaur K."/>
            <person name="Hamwieh A."/>
            <person name="Solovyev V."/>
            <person name="Salamov A."/>
            <person name="Braich B."/>
            <person name="Kosarev P."/>
            <person name="Mahmoud A."/>
            <person name="Hajiyev E."/>
            <person name="Babayeva S."/>
            <person name="Izzatullayeva V."/>
            <person name="Mammadov A."/>
            <person name="Mammadov A."/>
            <person name="Sharifova S."/>
            <person name="Ojaghi J."/>
            <person name="Eynullazada K."/>
            <person name="Bayramov B."/>
            <person name="Abdulazimova A."/>
            <person name="Shahmuradov I."/>
        </authorList>
    </citation>
    <scope>NUCLEOTIDE SEQUENCE [LARGE SCALE GENOMIC DNA]</scope>
    <source>
        <strain evidence="3">cv. AG2017</strain>
        <tissue evidence="2">Leaf</tissue>
    </source>
</reference>
<dbReference type="AlphaFoldDB" id="A0A2I0KIA8"/>
<sequence length="114" mass="12833">MDHTLWLEKNKGKNFTFDRHWNALKREAKWRTPESHNGGSKQGKSSAFGYMTSSNPEILAAKDVAVESLVRPKGTNAFKRKHKGKSKAAVGLYFTEEVEPLKCEAARRISLIEG</sequence>
<protein>
    <recommendedName>
        <fullName evidence="4">No apical meristem-associated C-terminal domain-containing protein</fullName>
    </recommendedName>
</protein>
<dbReference type="EMBL" id="PGOL01000571">
    <property type="protein sequence ID" value="PKI68040.1"/>
    <property type="molecule type" value="Genomic_DNA"/>
</dbReference>
<comment type="caution">
    <text evidence="2">The sequence shown here is derived from an EMBL/GenBank/DDBJ whole genome shotgun (WGS) entry which is preliminary data.</text>
</comment>
<keyword evidence="3" id="KW-1185">Reference proteome</keyword>
<gene>
    <name evidence="2" type="ORF">CRG98_011636</name>
</gene>
<dbReference type="Proteomes" id="UP000233551">
    <property type="component" value="Unassembled WGS sequence"/>
</dbReference>
<organism evidence="2 3">
    <name type="scientific">Punica granatum</name>
    <name type="common">Pomegranate</name>
    <dbReference type="NCBI Taxonomy" id="22663"/>
    <lineage>
        <taxon>Eukaryota</taxon>
        <taxon>Viridiplantae</taxon>
        <taxon>Streptophyta</taxon>
        <taxon>Embryophyta</taxon>
        <taxon>Tracheophyta</taxon>
        <taxon>Spermatophyta</taxon>
        <taxon>Magnoliopsida</taxon>
        <taxon>eudicotyledons</taxon>
        <taxon>Gunneridae</taxon>
        <taxon>Pentapetalae</taxon>
        <taxon>rosids</taxon>
        <taxon>malvids</taxon>
        <taxon>Myrtales</taxon>
        <taxon>Lythraceae</taxon>
        <taxon>Punica</taxon>
    </lineage>
</organism>
<evidence type="ECO:0008006" key="4">
    <source>
        <dbReference type="Google" id="ProtNLM"/>
    </source>
</evidence>
<feature type="compositionally biased region" description="Polar residues" evidence="1">
    <location>
        <begin position="35"/>
        <end position="47"/>
    </location>
</feature>
<evidence type="ECO:0000313" key="3">
    <source>
        <dbReference type="Proteomes" id="UP000233551"/>
    </source>
</evidence>
<proteinExistence type="predicted"/>